<dbReference type="Proteomes" id="UP001194580">
    <property type="component" value="Unassembled WGS sequence"/>
</dbReference>
<keyword evidence="5" id="KW-0418">Kinase</keyword>
<gene>
    <name evidence="11" type="ORF">BGZ95_003331</name>
</gene>
<evidence type="ECO:0000313" key="11">
    <source>
        <dbReference type="EMBL" id="KAG0265368.1"/>
    </source>
</evidence>
<dbReference type="EC" id="2.7.11.1" evidence="1"/>
<dbReference type="SUPFAM" id="SSF81901">
    <property type="entry name" value="HCP-like"/>
    <property type="match status" value="1"/>
</dbReference>
<dbReference type="PANTHER" id="PTHR44329:SF285">
    <property type="entry name" value="V-MOS MOLONEY MURINE SARCOMA VIRAL ONCO HOMOLOG"/>
    <property type="match status" value="1"/>
</dbReference>
<dbReference type="PRINTS" id="PR00109">
    <property type="entry name" value="TYRKINASE"/>
</dbReference>
<keyword evidence="9" id="KW-0732">Signal</keyword>
<dbReference type="InterPro" id="IPR008271">
    <property type="entry name" value="Ser/Thr_kinase_AS"/>
</dbReference>
<keyword evidence="6" id="KW-0067">ATP-binding</keyword>
<feature type="signal peptide" evidence="9">
    <location>
        <begin position="1"/>
        <end position="19"/>
    </location>
</feature>
<evidence type="ECO:0000256" key="3">
    <source>
        <dbReference type="ARBA" id="ARBA00022679"/>
    </source>
</evidence>
<reference evidence="11" key="1">
    <citation type="journal article" date="2020" name="Fungal Divers.">
        <title>Resolving the Mortierellaceae phylogeny through synthesis of multi-gene phylogenetics and phylogenomics.</title>
        <authorList>
            <person name="Vandepol N."/>
            <person name="Liber J."/>
            <person name="Desiro A."/>
            <person name="Na H."/>
            <person name="Kennedy M."/>
            <person name="Barry K."/>
            <person name="Grigoriev I.V."/>
            <person name="Miller A.N."/>
            <person name="O'Donnell K."/>
            <person name="Stajich J.E."/>
            <person name="Bonito G."/>
        </authorList>
    </citation>
    <scope>NUCLEOTIDE SEQUENCE</scope>
    <source>
        <strain evidence="11">NRRL 28262</strain>
    </source>
</reference>
<sequence length="417" mass="46432">MHSLQSVLVLGTILGSGTYGPVYEARWDHQQCAAKTLCLTQSDLHEQTIQREIEALQKLRHRHIIQFHRTYEQDDTIYLIMELAERGTLAKAITKDGLLDWPTKARIAHEIARGLDYIHQESVLHRDLKSANVLLTGNMEVKLANFGLVKVRSTVNSSTSMSSAVGGLTGNIRWIAPELFDSPVYSTKSDVYAMGVVMWEMAANCTRPYKNQDNEWQISMRVKDGHRETLPDDTPAEYREWVERCWDQDINQRPDASEVILVQEEQEENGDEDDDNAVSISLTFNNDGINLVNKQSKLSIGESHSGTAAAASGGGRLPQMDDEAVRCYHMAAEQGQAAAQSKLGWMYEQGHGVEQSDVDAVKWYTKAAEQGHAAAQSSIGVMYRQGYGVEQSDVEAAMWFTKAAEQGHAAAQSNIGW</sequence>
<dbReference type="PANTHER" id="PTHR44329">
    <property type="entry name" value="SERINE/THREONINE-PROTEIN KINASE TNNI3K-RELATED"/>
    <property type="match status" value="1"/>
</dbReference>
<evidence type="ECO:0000256" key="8">
    <source>
        <dbReference type="ARBA" id="ARBA00048679"/>
    </source>
</evidence>
<evidence type="ECO:0000259" key="10">
    <source>
        <dbReference type="PROSITE" id="PS50011"/>
    </source>
</evidence>
<feature type="non-terminal residue" evidence="11">
    <location>
        <position position="1"/>
    </location>
</feature>
<evidence type="ECO:0000256" key="4">
    <source>
        <dbReference type="ARBA" id="ARBA00022741"/>
    </source>
</evidence>
<keyword evidence="12" id="KW-1185">Reference proteome</keyword>
<dbReference type="SMART" id="SM00220">
    <property type="entry name" value="S_TKc"/>
    <property type="match status" value="1"/>
</dbReference>
<keyword evidence="4" id="KW-0547">Nucleotide-binding</keyword>
<keyword evidence="3" id="KW-0808">Transferase</keyword>
<dbReference type="InterPro" id="IPR011009">
    <property type="entry name" value="Kinase-like_dom_sf"/>
</dbReference>
<dbReference type="Pfam" id="PF07714">
    <property type="entry name" value="PK_Tyr_Ser-Thr"/>
    <property type="match status" value="1"/>
</dbReference>
<feature type="chain" id="PRO_5042089845" description="non-specific serine/threonine protein kinase" evidence="9">
    <location>
        <begin position="20"/>
        <end position="417"/>
    </location>
</feature>
<proteinExistence type="predicted"/>
<dbReference type="PROSITE" id="PS50011">
    <property type="entry name" value="PROTEIN_KINASE_DOM"/>
    <property type="match status" value="1"/>
</dbReference>
<evidence type="ECO:0000256" key="1">
    <source>
        <dbReference type="ARBA" id="ARBA00012513"/>
    </source>
</evidence>
<comment type="catalytic activity">
    <reaction evidence="8">
        <text>L-seryl-[protein] + ATP = O-phospho-L-seryl-[protein] + ADP + H(+)</text>
        <dbReference type="Rhea" id="RHEA:17989"/>
        <dbReference type="Rhea" id="RHEA-COMP:9863"/>
        <dbReference type="Rhea" id="RHEA-COMP:11604"/>
        <dbReference type="ChEBI" id="CHEBI:15378"/>
        <dbReference type="ChEBI" id="CHEBI:29999"/>
        <dbReference type="ChEBI" id="CHEBI:30616"/>
        <dbReference type="ChEBI" id="CHEBI:83421"/>
        <dbReference type="ChEBI" id="CHEBI:456216"/>
        <dbReference type="EC" id="2.7.11.1"/>
    </reaction>
</comment>
<accession>A0AAD4D4F0</accession>
<evidence type="ECO:0000256" key="5">
    <source>
        <dbReference type="ARBA" id="ARBA00022777"/>
    </source>
</evidence>
<comment type="caution">
    <text evidence="11">The sequence shown here is derived from an EMBL/GenBank/DDBJ whole genome shotgun (WGS) entry which is preliminary data.</text>
</comment>
<organism evidence="11 12">
    <name type="scientific">Linnemannia exigua</name>
    <dbReference type="NCBI Taxonomy" id="604196"/>
    <lineage>
        <taxon>Eukaryota</taxon>
        <taxon>Fungi</taxon>
        <taxon>Fungi incertae sedis</taxon>
        <taxon>Mucoromycota</taxon>
        <taxon>Mortierellomycotina</taxon>
        <taxon>Mortierellomycetes</taxon>
        <taxon>Mortierellales</taxon>
        <taxon>Mortierellaceae</taxon>
        <taxon>Linnemannia</taxon>
    </lineage>
</organism>
<dbReference type="EMBL" id="JAAAIL010001756">
    <property type="protein sequence ID" value="KAG0265368.1"/>
    <property type="molecule type" value="Genomic_DNA"/>
</dbReference>
<comment type="catalytic activity">
    <reaction evidence="7">
        <text>L-threonyl-[protein] + ATP = O-phospho-L-threonyl-[protein] + ADP + H(+)</text>
        <dbReference type="Rhea" id="RHEA:46608"/>
        <dbReference type="Rhea" id="RHEA-COMP:11060"/>
        <dbReference type="Rhea" id="RHEA-COMP:11605"/>
        <dbReference type="ChEBI" id="CHEBI:15378"/>
        <dbReference type="ChEBI" id="CHEBI:30013"/>
        <dbReference type="ChEBI" id="CHEBI:30616"/>
        <dbReference type="ChEBI" id="CHEBI:61977"/>
        <dbReference type="ChEBI" id="CHEBI:456216"/>
        <dbReference type="EC" id="2.7.11.1"/>
    </reaction>
</comment>
<dbReference type="SUPFAM" id="SSF56112">
    <property type="entry name" value="Protein kinase-like (PK-like)"/>
    <property type="match status" value="1"/>
</dbReference>
<dbReference type="InterPro" id="IPR011990">
    <property type="entry name" value="TPR-like_helical_dom_sf"/>
</dbReference>
<evidence type="ECO:0000256" key="9">
    <source>
        <dbReference type="SAM" id="SignalP"/>
    </source>
</evidence>
<dbReference type="Gene3D" id="1.25.40.10">
    <property type="entry name" value="Tetratricopeptide repeat domain"/>
    <property type="match status" value="1"/>
</dbReference>
<feature type="domain" description="Protein kinase" evidence="10">
    <location>
        <begin position="8"/>
        <end position="266"/>
    </location>
</feature>
<evidence type="ECO:0000256" key="7">
    <source>
        <dbReference type="ARBA" id="ARBA00047899"/>
    </source>
</evidence>
<dbReference type="InterPro" id="IPR051681">
    <property type="entry name" value="Ser/Thr_Kinases-Pseudokinases"/>
</dbReference>
<dbReference type="Pfam" id="PF08238">
    <property type="entry name" value="Sel1"/>
    <property type="match status" value="3"/>
</dbReference>
<dbReference type="GO" id="GO:0004674">
    <property type="term" value="F:protein serine/threonine kinase activity"/>
    <property type="evidence" value="ECO:0007669"/>
    <property type="project" value="UniProtKB-KW"/>
</dbReference>
<keyword evidence="2" id="KW-0723">Serine/threonine-protein kinase</keyword>
<dbReference type="PROSITE" id="PS00108">
    <property type="entry name" value="PROTEIN_KINASE_ST"/>
    <property type="match status" value="1"/>
</dbReference>
<name>A0AAD4D4F0_9FUNG</name>
<dbReference type="InterPro" id="IPR000719">
    <property type="entry name" value="Prot_kinase_dom"/>
</dbReference>
<evidence type="ECO:0000256" key="2">
    <source>
        <dbReference type="ARBA" id="ARBA00022527"/>
    </source>
</evidence>
<dbReference type="InterPro" id="IPR006597">
    <property type="entry name" value="Sel1-like"/>
</dbReference>
<dbReference type="Gene3D" id="1.10.510.10">
    <property type="entry name" value="Transferase(Phosphotransferase) domain 1"/>
    <property type="match status" value="1"/>
</dbReference>
<evidence type="ECO:0000256" key="6">
    <source>
        <dbReference type="ARBA" id="ARBA00022840"/>
    </source>
</evidence>
<dbReference type="GO" id="GO:0005524">
    <property type="term" value="F:ATP binding"/>
    <property type="evidence" value="ECO:0007669"/>
    <property type="project" value="UniProtKB-KW"/>
</dbReference>
<protein>
    <recommendedName>
        <fullName evidence="1">non-specific serine/threonine protein kinase</fullName>
        <ecNumber evidence="1">2.7.11.1</ecNumber>
    </recommendedName>
</protein>
<dbReference type="SMART" id="SM00671">
    <property type="entry name" value="SEL1"/>
    <property type="match status" value="3"/>
</dbReference>
<dbReference type="AlphaFoldDB" id="A0AAD4D4F0"/>
<dbReference type="InterPro" id="IPR001245">
    <property type="entry name" value="Ser-Thr/Tyr_kinase_cat_dom"/>
</dbReference>
<evidence type="ECO:0000313" key="12">
    <source>
        <dbReference type="Proteomes" id="UP001194580"/>
    </source>
</evidence>